<dbReference type="SUPFAM" id="SSF56112">
    <property type="entry name" value="Protein kinase-like (PK-like)"/>
    <property type="match status" value="1"/>
</dbReference>
<feature type="domain" description="Aminoglycoside phosphotransferase" evidence="1">
    <location>
        <begin position="46"/>
        <end position="248"/>
    </location>
</feature>
<comment type="caution">
    <text evidence="2">The sequence shown here is derived from an EMBL/GenBank/DDBJ whole genome shotgun (WGS) entry which is preliminary data.</text>
</comment>
<dbReference type="GO" id="GO:0016740">
    <property type="term" value="F:transferase activity"/>
    <property type="evidence" value="ECO:0007669"/>
    <property type="project" value="UniProtKB-KW"/>
</dbReference>
<reference evidence="2 3" key="1">
    <citation type="submission" date="2019-02" db="EMBL/GenBank/DDBJ databases">
        <title>Kribbella capetownensis sp. nov. and Kribbella speibonae sp. nov., isolated from soil.</title>
        <authorList>
            <person name="Curtis S.M."/>
            <person name="Norton I."/>
            <person name="Everest G.J."/>
            <person name="Meyers P.R."/>
        </authorList>
    </citation>
    <scope>NUCLEOTIDE SEQUENCE [LARGE SCALE GENOMIC DNA]</scope>
    <source>
        <strain evidence="2 3">YM53</strain>
    </source>
</reference>
<accession>A0A4R0ILY0</accession>
<sequence>MPFPTYAETVLATDASTVHAACTEADLTSTNALPLHEHATSVWWLPDVDAVARISPGEMRADLERTISVTRWLVDHGFPATAPLPVDQPIAVNDSQVTFWRYYRPPSPLPAAELTAAALGQMLRRLHDLPAPDVQLPVYRPLAGLGDLLTADTTLPAVDRDWLQSRRVELLEEYAGIESALGVGFIHGDAYPGNVLWHDTHALLGDWDEVALGPRELDLVNTHQGARVGRSAAVRRRFTEAYGWDMTTWPGFGVLREIRDLHTLGSFIRRAERGDQVASDELTHRISTLKAGDISAAWHIC</sequence>
<dbReference type="AlphaFoldDB" id="A0A4R0ILY0"/>
<dbReference type="InterPro" id="IPR011009">
    <property type="entry name" value="Kinase-like_dom_sf"/>
</dbReference>
<evidence type="ECO:0000313" key="3">
    <source>
        <dbReference type="Proteomes" id="UP000293342"/>
    </source>
</evidence>
<dbReference type="Pfam" id="PF01636">
    <property type="entry name" value="APH"/>
    <property type="match status" value="1"/>
</dbReference>
<protein>
    <submittedName>
        <fullName evidence="2">Aminoglycoside phosphotransferase family protein</fullName>
    </submittedName>
</protein>
<keyword evidence="2" id="KW-0808">Transferase</keyword>
<keyword evidence="3" id="KW-1185">Reference proteome</keyword>
<dbReference type="Proteomes" id="UP000293342">
    <property type="component" value="Unassembled WGS sequence"/>
</dbReference>
<evidence type="ECO:0000313" key="2">
    <source>
        <dbReference type="EMBL" id="TCC33859.1"/>
    </source>
</evidence>
<proteinExistence type="predicted"/>
<evidence type="ECO:0000259" key="1">
    <source>
        <dbReference type="Pfam" id="PF01636"/>
    </source>
</evidence>
<organism evidence="2 3">
    <name type="scientific">Kribbella capetownensis</name>
    <dbReference type="NCBI Taxonomy" id="1572659"/>
    <lineage>
        <taxon>Bacteria</taxon>
        <taxon>Bacillati</taxon>
        <taxon>Actinomycetota</taxon>
        <taxon>Actinomycetes</taxon>
        <taxon>Propionibacteriales</taxon>
        <taxon>Kribbellaceae</taxon>
        <taxon>Kribbella</taxon>
    </lineage>
</organism>
<gene>
    <name evidence="2" type="ORF">E0H75_42120</name>
</gene>
<dbReference type="EMBL" id="SJKD01000019">
    <property type="protein sequence ID" value="TCC33859.1"/>
    <property type="molecule type" value="Genomic_DNA"/>
</dbReference>
<dbReference type="InterPro" id="IPR002575">
    <property type="entry name" value="Aminoglycoside_PTrfase"/>
</dbReference>
<dbReference type="Gene3D" id="3.90.1200.10">
    <property type="match status" value="1"/>
</dbReference>
<dbReference type="OrthoDB" id="3723194at2"/>
<name>A0A4R0ILY0_9ACTN</name>